<accession>A0ACC1JBC9</accession>
<organism evidence="1 2">
    <name type="scientific">Linderina macrospora</name>
    <dbReference type="NCBI Taxonomy" id="4868"/>
    <lineage>
        <taxon>Eukaryota</taxon>
        <taxon>Fungi</taxon>
        <taxon>Fungi incertae sedis</taxon>
        <taxon>Zoopagomycota</taxon>
        <taxon>Kickxellomycotina</taxon>
        <taxon>Kickxellomycetes</taxon>
        <taxon>Kickxellales</taxon>
        <taxon>Kickxellaceae</taxon>
        <taxon>Linderina</taxon>
    </lineage>
</organism>
<reference evidence="1" key="1">
    <citation type="submission" date="2022-07" db="EMBL/GenBank/DDBJ databases">
        <title>Phylogenomic reconstructions and comparative analyses of Kickxellomycotina fungi.</title>
        <authorList>
            <person name="Reynolds N.K."/>
            <person name="Stajich J.E."/>
            <person name="Barry K."/>
            <person name="Grigoriev I.V."/>
            <person name="Crous P."/>
            <person name="Smith M.E."/>
        </authorList>
    </citation>
    <scope>NUCLEOTIDE SEQUENCE</scope>
    <source>
        <strain evidence="1">NRRL 5244</strain>
    </source>
</reference>
<dbReference type="EMBL" id="JANBPW010001355">
    <property type="protein sequence ID" value="KAJ1944893.1"/>
    <property type="molecule type" value="Genomic_DNA"/>
</dbReference>
<proteinExistence type="predicted"/>
<keyword evidence="2" id="KW-1185">Reference proteome</keyword>
<name>A0ACC1JBC9_9FUNG</name>
<evidence type="ECO:0000313" key="1">
    <source>
        <dbReference type="EMBL" id="KAJ1944893.1"/>
    </source>
</evidence>
<dbReference type="Proteomes" id="UP001150603">
    <property type="component" value="Unassembled WGS sequence"/>
</dbReference>
<comment type="caution">
    <text evidence="1">The sequence shown here is derived from an EMBL/GenBank/DDBJ whole genome shotgun (WGS) entry which is preliminary data.</text>
</comment>
<evidence type="ECO:0000313" key="2">
    <source>
        <dbReference type="Proteomes" id="UP001150603"/>
    </source>
</evidence>
<gene>
    <name evidence="1" type="ORF">FBU59_002472</name>
</gene>
<protein>
    <submittedName>
        <fullName evidence="1">Uncharacterized protein</fullName>
    </submittedName>
</protein>
<sequence length="239" mass="26876">MSDDIIQRTEELVREYMSKYDCSHDWFHVQRVVRQALALAAIESKSRTVDVLVVHLAALLHDVDDAKYRKADETPFSMESFLVGAGLDSARASLVCRIVDGVSFRKELLAMEHDRLGTSTEDERMFRTTCVELACVQDADRLDAIGAFGILRCAAFSGARNRTLHDPKDVALQDITYEEYVKQSDGTTGTAIAHFHEKLLKLAGMMKTEAAKQEAKDRNAHMLEFLAQLQKEYDFGSPL</sequence>